<organism evidence="1">
    <name type="scientific">Spongospora subterranea</name>
    <dbReference type="NCBI Taxonomy" id="70186"/>
    <lineage>
        <taxon>Eukaryota</taxon>
        <taxon>Sar</taxon>
        <taxon>Rhizaria</taxon>
        <taxon>Endomyxa</taxon>
        <taxon>Phytomyxea</taxon>
        <taxon>Plasmodiophorida</taxon>
        <taxon>Plasmodiophoridae</taxon>
        <taxon>Spongospora</taxon>
    </lineage>
</organism>
<name>A0A0H5QR35_9EUKA</name>
<dbReference type="AlphaFoldDB" id="A0A0H5QR35"/>
<evidence type="ECO:0000313" key="1">
    <source>
        <dbReference type="EMBL" id="CRZ03936.1"/>
    </source>
</evidence>
<sequence length="137" mass="15302">PATISDSLYTAQFESQSVLMQVFSQCSDNNQLRLQVDPWFNSFVEDCMYDKSLGPGFEASAVSSMQAYITWTESLLRWSRINAALRLTPNLAVCAACIPVQWTDPVHTVAILTPSVTVRRGSLTFPLRYSNSVTPYL</sequence>
<protein>
    <submittedName>
        <fullName evidence="1">Uncharacterized protein</fullName>
    </submittedName>
</protein>
<proteinExistence type="predicted"/>
<reference evidence="1" key="1">
    <citation type="submission" date="2015-04" db="EMBL/GenBank/DDBJ databases">
        <title>The genome sequence of the plant pathogenic Rhizarian Plasmodiophora brassicae reveals insights in its biotrophic life cycle and the origin of chitin synthesis.</title>
        <authorList>
            <person name="Schwelm A."/>
            <person name="Fogelqvist J."/>
            <person name="Knaust A."/>
            <person name="Julke S."/>
            <person name="Lilja T."/>
            <person name="Dhandapani V."/>
            <person name="Bonilla-Rosso G."/>
            <person name="Karlsson M."/>
            <person name="Shevchenko A."/>
            <person name="Choi S.R."/>
            <person name="Kim H.G."/>
            <person name="Park J.Y."/>
            <person name="Lim Y.P."/>
            <person name="Ludwig-Muller J."/>
            <person name="Dixelius C."/>
        </authorList>
    </citation>
    <scope>NUCLEOTIDE SEQUENCE</scope>
    <source>
        <tissue evidence="1">Potato root galls</tissue>
    </source>
</reference>
<feature type="non-terminal residue" evidence="1">
    <location>
        <position position="1"/>
    </location>
</feature>
<dbReference type="EMBL" id="HACM01003494">
    <property type="protein sequence ID" value="CRZ03936.1"/>
    <property type="molecule type" value="Transcribed_RNA"/>
</dbReference>
<feature type="non-terminal residue" evidence="1">
    <location>
        <position position="137"/>
    </location>
</feature>
<accession>A0A0H5QR35</accession>